<feature type="compositionally biased region" description="Acidic residues" evidence="1">
    <location>
        <begin position="60"/>
        <end position="70"/>
    </location>
</feature>
<name>A0A812IFD0_9DINO</name>
<dbReference type="OrthoDB" id="3366at2759"/>
<dbReference type="Gene3D" id="3.10.50.40">
    <property type="match status" value="1"/>
</dbReference>
<dbReference type="EMBL" id="CAJNDS010000257">
    <property type="protein sequence ID" value="CAE7034714.1"/>
    <property type="molecule type" value="Genomic_DNA"/>
</dbReference>
<evidence type="ECO:0000259" key="2">
    <source>
        <dbReference type="PROSITE" id="PS51203"/>
    </source>
</evidence>
<feature type="region of interest" description="Disordered" evidence="1">
    <location>
        <begin position="36"/>
        <end position="77"/>
    </location>
</feature>
<feature type="domain" description="CS" evidence="2">
    <location>
        <begin position="88"/>
        <end position="188"/>
    </location>
</feature>
<evidence type="ECO:0000313" key="4">
    <source>
        <dbReference type="Proteomes" id="UP000604046"/>
    </source>
</evidence>
<dbReference type="PROSITE" id="PS51203">
    <property type="entry name" value="CS"/>
    <property type="match status" value="1"/>
</dbReference>
<keyword evidence="4" id="KW-1185">Reference proteome</keyword>
<dbReference type="InterPro" id="IPR046357">
    <property type="entry name" value="PPIase_dom_sf"/>
</dbReference>
<organism evidence="3 4">
    <name type="scientific">Symbiodinium natans</name>
    <dbReference type="NCBI Taxonomy" id="878477"/>
    <lineage>
        <taxon>Eukaryota</taxon>
        <taxon>Sar</taxon>
        <taxon>Alveolata</taxon>
        <taxon>Dinophyceae</taxon>
        <taxon>Suessiales</taxon>
        <taxon>Symbiodiniaceae</taxon>
        <taxon>Symbiodinium</taxon>
    </lineage>
</organism>
<dbReference type="GO" id="GO:0003755">
    <property type="term" value="F:peptidyl-prolyl cis-trans isomerase activity"/>
    <property type="evidence" value="ECO:0007669"/>
    <property type="project" value="InterPro"/>
</dbReference>
<feature type="compositionally biased region" description="Polar residues" evidence="1">
    <location>
        <begin position="43"/>
        <end position="58"/>
    </location>
</feature>
<comment type="caution">
    <text evidence="3">The sequence shown here is derived from an EMBL/GenBank/DDBJ whole genome shotgun (WGS) entry which is preliminary data.</text>
</comment>
<dbReference type="SUPFAM" id="SSF54534">
    <property type="entry name" value="FKBP-like"/>
    <property type="match status" value="1"/>
</dbReference>
<dbReference type="Gene3D" id="2.60.40.790">
    <property type="match status" value="1"/>
</dbReference>
<dbReference type="Pfam" id="PF04969">
    <property type="entry name" value="CS"/>
    <property type="match status" value="1"/>
</dbReference>
<reference evidence="3" key="1">
    <citation type="submission" date="2021-02" db="EMBL/GenBank/DDBJ databases">
        <authorList>
            <person name="Dougan E. K."/>
            <person name="Rhodes N."/>
            <person name="Thang M."/>
            <person name="Chan C."/>
        </authorList>
    </citation>
    <scope>NUCLEOTIDE SEQUENCE</scope>
</reference>
<dbReference type="InterPro" id="IPR008978">
    <property type="entry name" value="HSP20-like_chaperone"/>
</dbReference>
<dbReference type="InterPro" id="IPR007052">
    <property type="entry name" value="CS_dom"/>
</dbReference>
<dbReference type="AlphaFoldDB" id="A0A812IFD0"/>
<accession>A0A812IFD0</accession>
<evidence type="ECO:0000313" key="3">
    <source>
        <dbReference type="EMBL" id="CAE7034714.1"/>
    </source>
</evidence>
<proteinExistence type="predicted"/>
<dbReference type="Proteomes" id="UP000604046">
    <property type="component" value="Unassembled WGS sequence"/>
</dbReference>
<dbReference type="SUPFAM" id="SSF49764">
    <property type="entry name" value="HSP20-like chaperones"/>
    <property type="match status" value="1"/>
</dbReference>
<gene>
    <name evidence="3" type="primary">tig</name>
    <name evidence="3" type="ORF">SNAT2548_LOCUS4164</name>
</gene>
<sequence length="588" mass="64799">MEMPSVAILDARLELPQAVEAAQAVRAHRLTRSRLKAAGSAGGSTPLSLGTAKTQVQAPTEEEEEEEEDSSSWALPSVDKDISEYNTGHAPSYAWVQTSETLYLFTPLLAPQVKDGEKQPANVQLNLTNEGTLLRLVVEGKVILDGRLSHSIKPGDELWMIEEAPDGRDFVVVELDKLLPGMNWASVLEPQVEVLGRYANPVVEMPDILTEEEESLVDETLQHLQRTKRVLQPVEGRTAARGDVISVDMQGYEMNEDGSRGEEMDVGSAKGLELELGASTFSAEVEQSLEGIAVSETRDVQVTLGQRAGGMGGKQIICAVTCQEIKEQLLPELDDDFAKEIKREEQFKQAGTAEGIPEEEEGIAENFCLADLRAEIGREVRQVAQTQSNDVVDSQLRSHLLQTLKVKCHWANLGSQEATEDEELAVAIHFLAEKEGILQNIDMDDVERKTWAKLGEPDEGETIAQVGKDPPREYQETLCSPPVLVTTSASADVTLLFGCSTSCIAGELCFSSATGVAVELAVPPVHNISHSWANRKKHTAEDVRHELPRWDMSGNMDAHREILRDRLQEEVFSWLRHKMEVVEAGERQ</sequence>
<evidence type="ECO:0000256" key="1">
    <source>
        <dbReference type="SAM" id="MobiDB-lite"/>
    </source>
</evidence>
<protein>
    <submittedName>
        <fullName evidence="3">Tig protein</fullName>
    </submittedName>
</protein>